<protein>
    <submittedName>
        <fullName evidence="1">Uncharacterized protein</fullName>
    </submittedName>
</protein>
<evidence type="ECO:0000313" key="2">
    <source>
        <dbReference type="Proteomes" id="UP000054995"/>
    </source>
</evidence>
<dbReference type="Proteomes" id="UP000054995">
    <property type="component" value="Unassembled WGS sequence"/>
</dbReference>
<dbReference type="AlphaFoldDB" id="A0A0V1DKY7"/>
<organism evidence="1 2">
    <name type="scientific">Trichinella pseudospiralis</name>
    <name type="common">Parasitic roundworm</name>
    <dbReference type="NCBI Taxonomy" id="6337"/>
    <lineage>
        <taxon>Eukaryota</taxon>
        <taxon>Metazoa</taxon>
        <taxon>Ecdysozoa</taxon>
        <taxon>Nematoda</taxon>
        <taxon>Enoplea</taxon>
        <taxon>Dorylaimia</taxon>
        <taxon>Trichinellida</taxon>
        <taxon>Trichinellidae</taxon>
        <taxon>Trichinella</taxon>
    </lineage>
</organism>
<reference evidence="1 2" key="1">
    <citation type="submission" date="2015-01" db="EMBL/GenBank/DDBJ databases">
        <title>Evolution of Trichinella species and genotypes.</title>
        <authorList>
            <person name="Korhonen P.K."/>
            <person name="Edoardo P."/>
            <person name="Giuseppe L.R."/>
            <person name="Gasser R.B."/>
        </authorList>
    </citation>
    <scope>NUCLEOTIDE SEQUENCE [LARGE SCALE GENOMIC DNA]</scope>
    <source>
        <strain evidence="1">ISS470</strain>
    </source>
</reference>
<evidence type="ECO:0000313" key="1">
    <source>
        <dbReference type="EMBL" id="KRY61810.1"/>
    </source>
</evidence>
<gene>
    <name evidence="1" type="ORF">T4D_4130</name>
</gene>
<name>A0A0V1DKY7_TRIPS</name>
<sequence>MWNKSRPNFALPMLIHSKVVSFLKISGGVCNQDGYE</sequence>
<proteinExistence type="predicted"/>
<keyword evidence="2" id="KW-1185">Reference proteome</keyword>
<comment type="caution">
    <text evidence="1">The sequence shown here is derived from an EMBL/GenBank/DDBJ whole genome shotgun (WGS) entry which is preliminary data.</text>
</comment>
<dbReference type="EMBL" id="JYDT01004211">
    <property type="protein sequence ID" value="KRY61810.1"/>
    <property type="molecule type" value="Genomic_DNA"/>
</dbReference>
<accession>A0A0V1DKY7</accession>
<feature type="non-terminal residue" evidence="1">
    <location>
        <position position="36"/>
    </location>
</feature>